<evidence type="ECO:0000313" key="4">
    <source>
        <dbReference type="Proteomes" id="UP000053244"/>
    </source>
</evidence>
<dbReference type="EMBL" id="LLZH01000109">
    <property type="protein sequence ID" value="KUL35263.1"/>
    <property type="molecule type" value="Genomic_DNA"/>
</dbReference>
<dbReference type="Proteomes" id="UP000053244">
    <property type="component" value="Unassembled WGS sequence"/>
</dbReference>
<dbReference type="PANTHER" id="PTHR43709">
    <property type="entry name" value="ACONITATE ISOMERASE-RELATED"/>
    <property type="match status" value="1"/>
</dbReference>
<keyword evidence="4" id="KW-1185">Reference proteome</keyword>
<accession>A0A0X3URQ3</accession>
<dbReference type="PANTHER" id="PTHR43709:SF3">
    <property type="entry name" value="ISOMERASE YBHH-RELATED"/>
    <property type="match status" value="1"/>
</dbReference>
<dbReference type="InterPro" id="IPR007400">
    <property type="entry name" value="PrpF-like"/>
</dbReference>
<organism evidence="3 4">
    <name type="scientific">Actinoplanes awajinensis subsp. mycoplanecinus</name>
    <dbReference type="NCBI Taxonomy" id="135947"/>
    <lineage>
        <taxon>Bacteria</taxon>
        <taxon>Bacillati</taxon>
        <taxon>Actinomycetota</taxon>
        <taxon>Actinomycetes</taxon>
        <taxon>Micromonosporales</taxon>
        <taxon>Micromonosporaceae</taxon>
        <taxon>Actinoplanes</taxon>
    </lineage>
</organism>
<evidence type="ECO:0000313" key="3">
    <source>
        <dbReference type="EMBL" id="KUL35263.1"/>
    </source>
</evidence>
<dbReference type="NCBIfam" id="NF033377">
    <property type="entry name" value="OMA_tautomer"/>
    <property type="match status" value="1"/>
</dbReference>
<sequence length="356" mass="37495">MTTPVPVLIMRGGTSKGAYFRQEDLPADEAERDRLLLAIMGSPDPRQIDGIGGGHPLTSKVAVISRSATDDADVDYLFLQVQVDSPIVSAEQPCGNILAGVGPFAIERGLVTVHDHTTRVRVRMVNTGALAVVTVPTPDGRVEYSGDTALSGVPGTAARIEVEFRDTAGSVAPGLLPTGRVRDDLDGVPATLIDNGMPVVLINAGDLGVSGYETPAQLEADNRLRRRVEELRLIAGKLMGLGDVSAATVPKMCLLADPAHGGTLSTRMFIPHRVHASIGVLAAVSVGTAAAIPDTVAYIEDAPATIRLEHPTGFYDVIIDVDTAEDEITVGRSAIVSTARLLLDGQVYPREDIHHG</sequence>
<dbReference type="Gene3D" id="3.10.310.10">
    <property type="entry name" value="Diaminopimelate Epimerase, Chain A, domain 1"/>
    <property type="match status" value="2"/>
</dbReference>
<keyword evidence="2" id="KW-0413">Isomerase</keyword>
<evidence type="ECO:0000256" key="2">
    <source>
        <dbReference type="ARBA" id="ARBA00023235"/>
    </source>
</evidence>
<protein>
    <recommendedName>
        <fullName evidence="5">4-oxalomesaconate tautomerase</fullName>
    </recommendedName>
</protein>
<reference evidence="3 4" key="1">
    <citation type="submission" date="2015-10" db="EMBL/GenBank/DDBJ databases">
        <authorList>
            <person name="Gilbert D.G."/>
        </authorList>
    </citation>
    <scope>NUCLEOTIDE SEQUENCE [LARGE SCALE GENOMIC DNA]</scope>
    <source>
        <strain evidence="3 4">NRRL B-16712</strain>
    </source>
</reference>
<comment type="similarity">
    <text evidence="1">Belongs to the PrpF family.</text>
</comment>
<name>A0A0X3URQ3_9ACTN</name>
<comment type="caution">
    <text evidence="3">The sequence shown here is derived from an EMBL/GenBank/DDBJ whole genome shotgun (WGS) entry which is preliminary data.</text>
</comment>
<proteinExistence type="inferred from homology"/>
<dbReference type="SUPFAM" id="SSF54506">
    <property type="entry name" value="Diaminopimelate epimerase-like"/>
    <property type="match status" value="2"/>
</dbReference>
<dbReference type="AlphaFoldDB" id="A0A0X3URQ3"/>
<dbReference type="InterPro" id="IPR047687">
    <property type="entry name" value="OMA_tautomer-like"/>
</dbReference>
<dbReference type="OrthoDB" id="9779763at2"/>
<dbReference type="GO" id="GO:0016853">
    <property type="term" value="F:isomerase activity"/>
    <property type="evidence" value="ECO:0007669"/>
    <property type="project" value="UniProtKB-KW"/>
</dbReference>
<gene>
    <name evidence="3" type="ORF">ADL15_14680</name>
</gene>
<dbReference type="RefSeq" id="WP_067689996.1">
    <property type="nucleotide sequence ID" value="NZ_LLZH01000109.1"/>
</dbReference>
<evidence type="ECO:0000256" key="1">
    <source>
        <dbReference type="ARBA" id="ARBA00007673"/>
    </source>
</evidence>
<evidence type="ECO:0008006" key="5">
    <source>
        <dbReference type="Google" id="ProtNLM"/>
    </source>
</evidence>
<dbReference type="Pfam" id="PF04303">
    <property type="entry name" value="PrpF"/>
    <property type="match status" value="1"/>
</dbReference>